<dbReference type="Gene3D" id="3.40.30.10">
    <property type="entry name" value="Glutaredoxin"/>
    <property type="match status" value="1"/>
</dbReference>
<organism evidence="6 7">
    <name type="scientific">Cinnamomum micranthum f. kanehirae</name>
    <dbReference type="NCBI Taxonomy" id="337451"/>
    <lineage>
        <taxon>Eukaryota</taxon>
        <taxon>Viridiplantae</taxon>
        <taxon>Streptophyta</taxon>
        <taxon>Embryophyta</taxon>
        <taxon>Tracheophyta</taxon>
        <taxon>Spermatophyta</taxon>
        <taxon>Magnoliopsida</taxon>
        <taxon>Magnoliidae</taxon>
        <taxon>Laurales</taxon>
        <taxon>Lauraceae</taxon>
        <taxon>Cinnamomum</taxon>
    </lineage>
</organism>
<reference evidence="6 7" key="1">
    <citation type="journal article" date="2019" name="Nat. Plants">
        <title>Stout camphor tree genome fills gaps in understanding of flowering plant genome evolution.</title>
        <authorList>
            <person name="Chaw S.M."/>
            <person name="Liu Y.C."/>
            <person name="Wu Y.W."/>
            <person name="Wang H.Y."/>
            <person name="Lin C.I."/>
            <person name="Wu C.S."/>
            <person name="Ke H.M."/>
            <person name="Chang L.Y."/>
            <person name="Hsu C.Y."/>
            <person name="Yang H.T."/>
            <person name="Sudianto E."/>
            <person name="Hsu M.H."/>
            <person name="Wu K.P."/>
            <person name="Wang L.N."/>
            <person name="Leebens-Mack J.H."/>
            <person name="Tsai I.J."/>
        </authorList>
    </citation>
    <scope>NUCLEOTIDE SEQUENCE [LARGE SCALE GENOMIC DNA]</scope>
    <source>
        <strain evidence="7">cv. Chaw 1501</strain>
        <tissue evidence="6">Young leaves</tissue>
    </source>
</reference>
<dbReference type="AlphaFoldDB" id="A0A3S3NUH5"/>
<comment type="subcellular location">
    <subcellularLocation>
        <location evidence="1">Cytoplasm</location>
    </subcellularLocation>
</comment>
<dbReference type="InterPro" id="IPR011905">
    <property type="entry name" value="GlrX-like_pln_2"/>
</dbReference>
<dbReference type="InterPro" id="IPR036249">
    <property type="entry name" value="Thioredoxin-like_sf"/>
</dbReference>
<dbReference type="EMBL" id="QPKB01000011">
    <property type="protein sequence ID" value="RWR94679.1"/>
    <property type="molecule type" value="Genomic_DNA"/>
</dbReference>
<evidence type="ECO:0000256" key="4">
    <source>
        <dbReference type="ARBA" id="ARBA00023284"/>
    </source>
</evidence>
<evidence type="ECO:0000256" key="2">
    <source>
        <dbReference type="ARBA" id="ARBA00007568"/>
    </source>
</evidence>
<comment type="similarity">
    <text evidence="2">Belongs to the glutaredoxin family. CC-type subfamily.</text>
</comment>
<keyword evidence="4" id="KW-0676">Redox-active center</keyword>
<dbReference type="PRINTS" id="PR00160">
    <property type="entry name" value="GLUTAREDOXIN"/>
</dbReference>
<keyword evidence="7" id="KW-1185">Reference proteome</keyword>
<gene>
    <name evidence="6" type="ORF">CKAN_02398600</name>
</gene>
<name>A0A3S3NUH5_9MAGN</name>
<evidence type="ECO:0000256" key="1">
    <source>
        <dbReference type="ARBA" id="ARBA00004496"/>
    </source>
</evidence>
<evidence type="ECO:0000256" key="3">
    <source>
        <dbReference type="ARBA" id="ARBA00022490"/>
    </source>
</evidence>
<dbReference type="InterPro" id="IPR002109">
    <property type="entry name" value="Glutaredoxin"/>
</dbReference>
<comment type="caution">
    <text evidence="6">The sequence shown here is derived from an EMBL/GenBank/DDBJ whole genome shotgun (WGS) entry which is preliminary data.</text>
</comment>
<proteinExistence type="inferred from homology"/>
<evidence type="ECO:0000313" key="7">
    <source>
        <dbReference type="Proteomes" id="UP000283530"/>
    </source>
</evidence>
<protein>
    <submittedName>
        <fullName evidence="6">Glutaredoxin-C1-like protein</fullName>
    </submittedName>
</protein>
<evidence type="ECO:0000259" key="5">
    <source>
        <dbReference type="Pfam" id="PF00462"/>
    </source>
</evidence>
<dbReference type="NCBIfam" id="TIGR02189">
    <property type="entry name" value="GlrX-like_plant"/>
    <property type="match status" value="1"/>
</dbReference>
<keyword evidence="3" id="KW-0963">Cytoplasm</keyword>
<dbReference type="PROSITE" id="PS51257">
    <property type="entry name" value="PROKAR_LIPOPROTEIN"/>
    <property type="match status" value="1"/>
</dbReference>
<evidence type="ECO:0000313" key="6">
    <source>
        <dbReference type="EMBL" id="RWR94679.1"/>
    </source>
</evidence>
<feature type="domain" description="Glutaredoxin" evidence="5">
    <location>
        <begin position="13"/>
        <end position="76"/>
    </location>
</feature>
<accession>A0A3S3NUH5</accession>
<dbReference type="GO" id="GO:0005737">
    <property type="term" value="C:cytoplasm"/>
    <property type="evidence" value="ECO:0007669"/>
    <property type="project" value="UniProtKB-SubCell"/>
</dbReference>
<dbReference type="InterPro" id="IPR014025">
    <property type="entry name" value="Glutaredoxin_subgr"/>
</dbReference>
<dbReference type="Proteomes" id="UP000283530">
    <property type="component" value="Unassembled WGS sequence"/>
</dbReference>
<sequence length="103" mass="11315">MDRVLKLASQSAVVIFSSSSCCMCHTIKSLFYDFGVSPAIYELDQIPRGRDMETVLARLLGRNRSVPAVFIGGQLVGSTDEVMSLHLSGKLKELLRRAGAIWV</sequence>
<dbReference type="STRING" id="337451.A0A3S3NUH5"/>
<dbReference type="SUPFAM" id="SSF52833">
    <property type="entry name" value="Thioredoxin-like"/>
    <property type="match status" value="1"/>
</dbReference>
<dbReference type="OrthoDB" id="418495at2759"/>
<dbReference type="PANTHER" id="PTHR10168">
    <property type="entry name" value="GLUTAREDOXIN"/>
    <property type="match status" value="1"/>
</dbReference>
<dbReference type="FunFam" id="3.40.30.10:FF:000028">
    <property type="entry name" value="Glutaredoxin family protein"/>
    <property type="match status" value="1"/>
</dbReference>
<dbReference type="PROSITE" id="PS51354">
    <property type="entry name" value="GLUTAREDOXIN_2"/>
    <property type="match status" value="1"/>
</dbReference>
<dbReference type="CDD" id="cd03419">
    <property type="entry name" value="GRX_GRXh_1_2_like"/>
    <property type="match status" value="1"/>
</dbReference>
<dbReference type="Pfam" id="PF00462">
    <property type="entry name" value="Glutaredoxin"/>
    <property type="match status" value="1"/>
</dbReference>